<dbReference type="KEGG" id="llu:AKJ09_09643"/>
<name>A0A0K1QC18_9BACT</name>
<feature type="signal peptide" evidence="2">
    <location>
        <begin position="1"/>
        <end position="27"/>
    </location>
</feature>
<evidence type="ECO:0000313" key="4">
    <source>
        <dbReference type="Proteomes" id="UP000064967"/>
    </source>
</evidence>
<feature type="region of interest" description="Disordered" evidence="1">
    <location>
        <begin position="31"/>
        <end position="66"/>
    </location>
</feature>
<dbReference type="EMBL" id="CP012333">
    <property type="protein sequence ID" value="AKV02980.1"/>
    <property type="molecule type" value="Genomic_DNA"/>
</dbReference>
<protein>
    <submittedName>
        <fullName evidence="3">Uncharacterized protein</fullName>
    </submittedName>
</protein>
<sequence>MHLRLLPAFAATALFATVSLCSVSAHADGPGAQPLPPPTQPANAPQGYRVEPVQSPGYTAPLSQTTQPSYVPQSIALSGPREIRDFSEGEPVPPGYRPVERTRTGLIVGGAVTFGCLYFISALVAAGNADANSGSSNPAAALWVPGIGPFIQMTKTDSSTANVFLAIDGVAQSAGIAMFIVGVTVPRTVLVRNDLLGKSNKLQLQAVPLLARDVTGAGVVGTF</sequence>
<dbReference type="OrthoDB" id="5519918at2"/>
<evidence type="ECO:0000256" key="2">
    <source>
        <dbReference type="SAM" id="SignalP"/>
    </source>
</evidence>
<organism evidence="3 4">
    <name type="scientific">Labilithrix luteola</name>
    <dbReference type="NCBI Taxonomy" id="1391654"/>
    <lineage>
        <taxon>Bacteria</taxon>
        <taxon>Pseudomonadati</taxon>
        <taxon>Myxococcota</taxon>
        <taxon>Polyangia</taxon>
        <taxon>Polyangiales</taxon>
        <taxon>Labilitrichaceae</taxon>
        <taxon>Labilithrix</taxon>
    </lineage>
</organism>
<feature type="chain" id="PRO_5005466945" evidence="2">
    <location>
        <begin position="28"/>
        <end position="223"/>
    </location>
</feature>
<accession>A0A0K1QC18</accession>
<gene>
    <name evidence="3" type="ORF">AKJ09_09643</name>
</gene>
<keyword evidence="4" id="KW-1185">Reference proteome</keyword>
<dbReference type="RefSeq" id="WP_146653824.1">
    <property type="nucleotide sequence ID" value="NZ_CP012333.1"/>
</dbReference>
<keyword evidence="2" id="KW-0732">Signal</keyword>
<dbReference type="Proteomes" id="UP000064967">
    <property type="component" value="Chromosome"/>
</dbReference>
<evidence type="ECO:0000313" key="3">
    <source>
        <dbReference type="EMBL" id="AKV02980.1"/>
    </source>
</evidence>
<evidence type="ECO:0000256" key="1">
    <source>
        <dbReference type="SAM" id="MobiDB-lite"/>
    </source>
</evidence>
<dbReference type="AlphaFoldDB" id="A0A0K1QC18"/>
<reference evidence="3 4" key="1">
    <citation type="submission" date="2015-08" db="EMBL/GenBank/DDBJ databases">
        <authorList>
            <person name="Babu N.S."/>
            <person name="Beckwith C.J."/>
            <person name="Beseler K.G."/>
            <person name="Brison A."/>
            <person name="Carone J.V."/>
            <person name="Caskin T.P."/>
            <person name="Diamond M."/>
            <person name="Durham M.E."/>
            <person name="Foxe J.M."/>
            <person name="Go M."/>
            <person name="Henderson B.A."/>
            <person name="Jones I.B."/>
            <person name="McGettigan J.A."/>
            <person name="Micheletti S.J."/>
            <person name="Nasrallah M.E."/>
            <person name="Ortiz D."/>
            <person name="Piller C.R."/>
            <person name="Privatt S.R."/>
            <person name="Schneider S.L."/>
            <person name="Sharp S."/>
            <person name="Smith T.C."/>
            <person name="Stanton J.D."/>
            <person name="Ullery H.E."/>
            <person name="Wilson R.J."/>
            <person name="Serrano M.G."/>
            <person name="Buck G."/>
            <person name="Lee V."/>
            <person name="Wang Y."/>
            <person name="Carvalho R."/>
            <person name="Voegtly L."/>
            <person name="Shi R."/>
            <person name="Duckworth R."/>
            <person name="Johnson A."/>
            <person name="Loviza R."/>
            <person name="Walstead R."/>
            <person name="Shah Z."/>
            <person name="Kiflezghi M."/>
            <person name="Wade K."/>
            <person name="Ball S.L."/>
            <person name="Bradley K.W."/>
            <person name="Asai D.J."/>
            <person name="Bowman C.A."/>
            <person name="Russell D.A."/>
            <person name="Pope W.H."/>
            <person name="Jacobs-Sera D."/>
            <person name="Hendrix R.W."/>
            <person name="Hatfull G.F."/>
        </authorList>
    </citation>
    <scope>NUCLEOTIDE SEQUENCE [LARGE SCALE GENOMIC DNA]</scope>
    <source>
        <strain evidence="3 4">DSM 27648</strain>
    </source>
</reference>
<proteinExistence type="predicted"/>